<dbReference type="InterPro" id="IPR050471">
    <property type="entry name" value="AB_hydrolase"/>
</dbReference>
<reference evidence="4" key="1">
    <citation type="journal article" date="2019" name="Int. J. Syst. Evol. Microbiol.">
        <title>The Global Catalogue of Microorganisms (GCM) 10K type strain sequencing project: providing services to taxonomists for standard genome sequencing and annotation.</title>
        <authorList>
            <consortium name="The Broad Institute Genomics Platform"/>
            <consortium name="The Broad Institute Genome Sequencing Center for Infectious Disease"/>
            <person name="Wu L."/>
            <person name="Ma J."/>
        </authorList>
    </citation>
    <scope>NUCLEOTIDE SEQUENCE [LARGE SCALE GENOMIC DNA]</scope>
    <source>
        <strain evidence="4">JCM 18303</strain>
    </source>
</reference>
<dbReference type="InterPro" id="IPR000073">
    <property type="entry name" value="AB_hydrolase_1"/>
</dbReference>
<dbReference type="PANTHER" id="PTHR43433:SF5">
    <property type="entry name" value="AB HYDROLASE-1 DOMAIN-CONTAINING PROTEIN"/>
    <property type="match status" value="1"/>
</dbReference>
<organism evidence="3 4">
    <name type="scientific">Pseudonocardia eucalypti</name>
    <dbReference type="NCBI Taxonomy" id="648755"/>
    <lineage>
        <taxon>Bacteria</taxon>
        <taxon>Bacillati</taxon>
        <taxon>Actinomycetota</taxon>
        <taxon>Actinomycetes</taxon>
        <taxon>Pseudonocardiales</taxon>
        <taxon>Pseudonocardiaceae</taxon>
        <taxon>Pseudonocardia</taxon>
    </lineage>
</organism>
<sequence>MERFIEVEPGVRLWAEESGKPDGEPLLLVMGANAAGLAWPDPLVAALGREHRVIRYDHRDTGRSSRVFHDQPYPITRLASDAIAVLDGLGLARAHVAGMSLGGTLVQLLVLDHPDRLLTATLWSTAALGAWSPTDGESRALPGPDPALLELWQHMADPRDREAELDWRVAHWRLLRGDGPFDADESRRLEERIIEHSGGHENPAAHALADPSGLDRGPELAKVRTPTLVIDARKDPVNPPPHAEHLASVISGARLVVVPELGHALGSDVVPALTEEILRHTRR</sequence>
<evidence type="ECO:0000313" key="4">
    <source>
        <dbReference type="Proteomes" id="UP001428817"/>
    </source>
</evidence>
<keyword evidence="3" id="KW-0378">Hydrolase</keyword>
<dbReference type="GO" id="GO:0016787">
    <property type="term" value="F:hydrolase activity"/>
    <property type="evidence" value="ECO:0007669"/>
    <property type="project" value="UniProtKB-KW"/>
</dbReference>
<feature type="region of interest" description="Disordered" evidence="1">
    <location>
        <begin position="197"/>
        <end position="219"/>
    </location>
</feature>
<dbReference type="SUPFAM" id="SSF53474">
    <property type="entry name" value="alpha/beta-Hydrolases"/>
    <property type="match status" value="1"/>
</dbReference>
<accession>A0ABP9QTS6</accession>
<comment type="caution">
    <text evidence="3">The sequence shown here is derived from an EMBL/GenBank/DDBJ whole genome shotgun (WGS) entry which is preliminary data.</text>
</comment>
<evidence type="ECO:0000256" key="1">
    <source>
        <dbReference type="SAM" id="MobiDB-lite"/>
    </source>
</evidence>
<dbReference type="EMBL" id="BAABJP010000037">
    <property type="protein sequence ID" value="GAA5167468.1"/>
    <property type="molecule type" value="Genomic_DNA"/>
</dbReference>
<name>A0ABP9QTS6_9PSEU</name>
<dbReference type="Proteomes" id="UP001428817">
    <property type="component" value="Unassembled WGS sequence"/>
</dbReference>
<evidence type="ECO:0000259" key="2">
    <source>
        <dbReference type="Pfam" id="PF00561"/>
    </source>
</evidence>
<protein>
    <submittedName>
        <fullName evidence="3">Alpha/beta fold hydrolase</fullName>
    </submittedName>
</protein>
<dbReference type="Gene3D" id="3.40.50.1820">
    <property type="entry name" value="alpha/beta hydrolase"/>
    <property type="match status" value="1"/>
</dbReference>
<feature type="domain" description="AB hydrolase-1" evidence="2">
    <location>
        <begin position="25"/>
        <end position="264"/>
    </location>
</feature>
<evidence type="ECO:0000313" key="3">
    <source>
        <dbReference type="EMBL" id="GAA5167468.1"/>
    </source>
</evidence>
<dbReference type="Pfam" id="PF00561">
    <property type="entry name" value="Abhydrolase_1"/>
    <property type="match status" value="1"/>
</dbReference>
<keyword evidence="4" id="KW-1185">Reference proteome</keyword>
<dbReference type="RefSeq" id="WP_185059875.1">
    <property type="nucleotide sequence ID" value="NZ_BAABJP010000037.1"/>
</dbReference>
<dbReference type="InterPro" id="IPR029058">
    <property type="entry name" value="AB_hydrolase_fold"/>
</dbReference>
<proteinExistence type="predicted"/>
<dbReference type="PANTHER" id="PTHR43433">
    <property type="entry name" value="HYDROLASE, ALPHA/BETA FOLD FAMILY PROTEIN"/>
    <property type="match status" value="1"/>
</dbReference>
<gene>
    <name evidence="3" type="ORF">GCM10023321_60240</name>
</gene>